<accession>A0A9W8TVZ2</accession>
<evidence type="ECO:0000313" key="4">
    <source>
        <dbReference type="Proteomes" id="UP001142393"/>
    </source>
</evidence>
<evidence type="ECO:0000256" key="1">
    <source>
        <dbReference type="SAM" id="MobiDB-lite"/>
    </source>
</evidence>
<feature type="region of interest" description="Disordered" evidence="1">
    <location>
        <begin position="77"/>
        <end position="123"/>
    </location>
</feature>
<gene>
    <name evidence="3" type="ORF">DFH05DRAFT_204795</name>
</gene>
<proteinExistence type="predicted"/>
<evidence type="ECO:0000259" key="2">
    <source>
        <dbReference type="Pfam" id="PF24899"/>
    </source>
</evidence>
<sequence>MIDRILDLAKESQVERKKTLDESEEKAVTKLAITYGILRRLGFAEERVIECLNAINGVDLEDAYDWLCINCQEEELVSNSNQEEPRLPTAPNTPRAKTPRTPAEFLVPSTPTTTSKPSKKKASSNLGANAAVFVPSWKSTAENGSTLYSSSSPIPASSLSATPLEADEGLSDILIVKSRILASPLNGSGSDSDSSDEYELNDEYVRSKLKIASLSNHRYISTPSQLQELQKRVLLRQNYFFDEQEAEAFAL</sequence>
<reference evidence="3 4" key="1">
    <citation type="journal article" date="2023" name="Proc. Natl. Acad. Sci. U.S.A.">
        <title>A global phylogenomic analysis of the shiitake genus Lentinula.</title>
        <authorList>
            <person name="Sierra-Patev S."/>
            <person name="Min B."/>
            <person name="Naranjo-Ortiz M."/>
            <person name="Looney B."/>
            <person name="Konkel Z."/>
            <person name="Slot J.C."/>
            <person name="Sakamoto Y."/>
            <person name="Steenwyk J.L."/>
            <person name="Rokas A."/>
            <person name="Carro J."/>
            <person name="Camarero S."/>
            <person name="Ferreira P."/>
            <person name="Molpeceres G."/>
            <person name="Ruiz-Duenas F.J."/>
            <person name="Serrano A."/>
            <person name="Henrissat B."/>
            <person name="Drula E."/>
            <person name="Hughes K.W."/>
            <person name="Mata J.L."/>
            <person name="Ishikawa N.K."/>
            <person name="Vargas-Isla R."/>
            <person name="Ushijima S."/>
            <person name="Smith C.A."/>
            <person name="Donoghue J."/>
            <person name="Ahrendt S."/>
            <person name="Andreopoulos W."/>
            <person name="He G."/>
            <person name="LaButti K."/>
            <person name="Lipzen A."/>
            <person name="Ng V."/>
            <person name="Riley R."/>
            <person name="Sandor L."/>
            <person name="Barry K."/>
            <person name="Martinez A.T."/>
            <person name="Xiao Y."/>
            <person name="Gibbons J.G."/>
            <person name="Terashima K."/>
            <person name="Grigoriev I.V."/>
            <person name="Hibbett D."/>
        </authorList>
    </citation>
    <scope>NUCLEOTIDE SEQUENCE [LARGE SCALE GENOMIC DNA]</scope>
    <source>
        <strain evidence="3 4">TFB7810</strain>
    </source>
</reference>
<keyword evidence="4" id="KW-1185">Reference proteome</keyword>
<dbReference type="InterPro" id="IPR009060">
    <property type="entry name" value="UBA-like_sf"/>
</dbReference>
<dbReference type="GO" id="GO:0004386">
    <property type="term" value="F:helicase activity"/>
    <property type="evidence" value="ECO:0007669"/>
    <property type="project" value="UniProtKB-KW"/>
</dbReference>
<dbReference type="SUPFAM" id="SSF46934">
    <property type="entry name" value="UBA-like"/>
    <property type="match status" value="1"/>
</dbReference>
<feature type="domain" description="ATP-dependent RNA helicase DHX29-like UBA" evidence="2">
    <location>
        <begin position="30"/>
        <end position="76"/>
    </location>
</feature>
<protein>
    <recommendedName>
        <fullName evidence="2">ATP-dependent RNA helicase DHX29-like UBA domain-containing protein</fullName>
    </recommendedName>
</protein>
<dbReference type="Pfam" id="PF24899">
    <property type="entry name" value="UBA_DHX29"/>
    <property type="match status" value="1"/>
</dbReference>
<evidence type="ECO:0000313" key="3">
    <source>
        <dbReference type="EMBL" id="KAJ3742339.1"/>
    </source>
</evidence>
<name>A0A9W8TVZ2_9AGAR</name>
<dbReference type="AlphaFoldDB" id="A0A9W8TVZ2"/>
<dbReference type="EMBL" id="JANVFU010000010">
    <property type="protein sequence ID" value="KAJ3742339.1"/>
    <property type="molecule type" value="Genomic_DNA"/>
</dbReference>
<comment type="caution">
    <text evidence="3">The sequence shown here is derived from an EMBL/GenBank/DDBJ whole genome shotgun (WGS) entry which is preliminary data.</text>
</comment>
<dbReference type="Proteomes" id="UP001142393">
    <property type="component" value="Unassembled WGS sequence"/>
</dbReference>
<dbReference type="InterPro" id="IPR056890">
    <property type="entry name" value="UBA_DHX29-like"/>
</dbReference>
<dbReference type="GO" id="GO:0016787">
    <property type="term" value="F:hydrolase activity"/>
    <property type="evidence" value="ECO:0007669"/>
    <property type="project" value="UniProtKB-KW"/>
</dbReference>
<organism evidence="3 4">
    <name type="scientific">Lentinula detonsa</name>
    <dbReference type="NCBI Taxonomy" id="2804962"/>
    <lineage>
        <taxon>Eukaryota</taxon>
        <taxon>Fungi</taxon>
        <taxon>Dikarya</taxon>
        <taxon>Basidiomycota</taxon>
        <taxon>Agaricomycotina</taxon>
        <taxon>Agaricomycetes</taxon>
        <taxon>Agaricomycetidae</taxon>
        <taxon>Agaricales</taxon>
        <taxon>Marasmiineae</taxon>
        <taxon>Omphalotaceae</taxon>
        <taxon>Lentinula</taxon>
    </lineage>
</organism>